<dbReference type="Pfam" id="PF13405">
    <property type="entry name" value="EF-hand_6"/>
    <property type="match status" value="1"/>
</dbReference>
<accession>A0A7R8XF59</accession>
<dbReference type="PROSITE" id="PS00018">
    <property type="entry name" value="EF_HAND_1"/>
    <property type="match status" value="2"/>
</dbReference>
<reference evidence="5" key="1">
    <citation type="submission" date="2020-11" db="EMBL/GenBank/DDBJ databases">
        <authorList>
            <person name="Tran Van P."/>
        </authorList>
    </citation>
    <scope>NUCLEOTIDE SEQUENCE</scope>
</reference>
<dbReference type="Gene3D" id="1.10.238.10">
    <property type="entry name" value="EF-hand"/>
    <property type="match status" value="1"/>
</dbReference>
<keyword evidence="1" id="KW-0479">Metal-binding</keyword>
<evidence type="ECO:0000313" key="6">
    <source>
        <dbReference type="Proteomes" id="UP000677054"/>
    </source>
</evidence>
<dbReference type="PANTHER" id="PTHR23055">
    <property type="entry name" value="CALCIUM BINDING PROTEINS"/>
    <property type="match status" value="1"/>
</dbReference>
<evidence type="ECO:0000256" key="3">
    <source>
        <dbReference type="ARBA" id="ARBA00022837"/>
    </source>
</evidence>
<dbReference type="SUPFAM" id="SSF47473">
    <property type="entry name" value="EF-hand"/>
    <property type="match status" value="1"/>
</dbReference>
<evidence type="ECO:0000256" key="1">
    <source>
        <dbReference type="ARBA" id="ARBA00022723"/>
    </source>
</evidence>
<evidence type="ECO:0000256" key="2">
    <source>
        <dbReference type="ARBA" id="ARBA00022737"/>
    </source>
</evidence>
<dbReference type="Proteomes" id="UP000677054">
    <property type="component" value="Unassembled WGS sequence"/>
</dbReference>
<protein>
    <recommendedName>
        <fullName evidence="4">EF-hand domain-containing protein</fullName>
    </recommendedName>
</protein>
<dbReference type="GO" id="GO:0043226">
    <property type="term" value="C:organelle"/>
    <property type="evidence" value="ECO:0007669"/>
    <property type="project" value="UniProtKB-ARBA"/>
</dbReference>
<feature type="domain" description="EF-hand" evidence="4">
    <location>
        <begin position="98"/>
        <end position="133"/>
    </location>
</feature>
<dbReference type="InterPro" id="IPR028846">
    <property type="entry name" value="Recoverin"/>
</dbReference>
<dbReference type="InterPro" id="IPR011992">
    <property type="entry name" value="EF-hand-dom_pair"/>
</dbReference>
<proteinExistence type="predicted"/>
<evidence type="ECO:0000259" key="4">
    <source>
        <dbReference type="PROSITE" id="PS50222"/>
    </source>
</evidence>
<dbReference type="CDD" id="cd00051">
    <property type="entry name" value="EFh"/>
    <property type="match status" value="1"/>
</dbReference>
<gene>
    <name evidence="5" type="ORF">DSTB1V02_LOCUS5944</name>
</gene>
<name>A0A7R8XF59_9CRUS</name>
<dbReference type="SMART" id="SM00054">
    <property type="entry name" value="EFh"/>
    <property type="match status" value="2"/>
</dbReference>
<dbReference type="InterPro" id="IPR018247">
    <property type="entry name" value="EF_Hand_1_Ca_BS"/>
</dbReference>
<dbReference type="FunFam" id="1.10.238.10:FF:000178">
    <property type="entry name" value="Calmodulin-2 A"/>
    <property type="match status" value="1"/>
</dbReference>
<keyword evidence="2" id="KW-0677">Repeat</keyword>
<evidence type="ECO:0000313" key="5">
    <source>
        <dbReference type="EMBL" id="CAD7246082.1"/>
    </source>
</evidence>
<feature type="domain" description="EF-hand" evidence="4">
    <location>
        <begin position="62"/>
        <end position="97"/>
    </location>
</feature>
<dbReference type="EMBL" id="LR900547">
    <property type="protein sequence ID" value="CAD7246082.1"/>
    <property type="molecule type" value="Genomic_DNA"/>
</dbReference>
<keyword evidence="3" id="KW-0106">Calcium</keyword>
<dbReference type="OrthoDB" id="191686at2759"/>
<sequence length="153" mass="17582">MGASGSKRELSEEEIEFLLKQTKYDREAIKKWHEAFIKDCPDGRLTRKKFMKVYSMFCPGKNTEAFRSHLFRTFDANGDGHISFREFLLTLDMTSSAKPEEKLKLAFKMYDVDGNGYIEIHEMTHILDSIYSMMGVPAWVRGAPLCGPLSRVS</sequence>
<dbReference type="InterPro" id="IPR002048">
    <property type="entry name" value="EF_hand_dom"/>
</dbReference>
<dbReference type="AlphaFoldDB" id="A0A7R8XF59"/>
<dbReference type="GO" id="GO:0005509">
    <property type="term" value="F:calcium ion binding"/>
    <property type="evidence" value="ECO:0007669"/>
    <property type="project" value="InterPro"/>
</dbReference>
<dbReference type="PANTHER" id="PTHR23055:SF69">
    <property type="entry name" value="NEURONAL CALCIUM SENSOR 2"/>
    <property type="match status" value="1"/>
</dbReference>
<keyword evidence="6" id="KW-1185">Reference proteome</keyword>
<organism evidence="5">
    <name type="scientific">Darwinula stevensoni</name>
    <dbReference type="NCBI Taxonomy" id="69355"/>
    <lineage>
        <taxon>Eukaryota</taxon>
        <taxon>Metazoa</taxon>
        <taxon>Ecdysozoa</taxon>
        <taxon>Arthropoda</taxon>
        <taxon>Crustacea</taxon>
        <taxon>Oligostraca</taxon>
        <taxon>Ostracoda</taxon>
        <taxon>Podocopa</taxon>
        <taxon>Podocopida</taxon>
        <taxon>Darwinulocopina</taxon>
        <taxon>Darwinuloidea</taxon>
        <taxon>Darwinulidae</taxon>
        <taxon>Darwinula</taxon>
    </lineage>
</organism>
<dbReference type="PROSITE" id="PS50222">
    <property type="entry name" value="EF_HAND_2"/>
    <property type="match status" value="2"/>
</dbReference>
<dbReference type="PRINTS" id="PR00450">
    <property type="entry name" value="RECOVERIN"/>
</dbReference>
<dbReference type="Pfam" id="PF13202">
    <property type="entry name" value="EF-hand_5"/>
    <property type="match status" value="1"/>
</dbReference>
<dbReference type="EMBL" id="CAJPEV010001030">
    <property type="protein sequence ID" value="CAG0890283.1"/>
    <property type="molecule type" value="Genomic_DNA"/>
</dbReference>